<name>H5TD32_9ALTE</name>
<dbReference type="RefSeq" id="WP_006006105.1">
    <property type="nucleotide sequence ID" value="NZ_BAET01000024.1"/>
</dbReference>
<keyword evidence="3" id="KW-1185">Reference proteome</keyword>
<dbReference type="EMBL" id="BAET01000024">
    <property type="protein sequence ID" value="GAB56209.1"/>
    <property type="molecule type" value="Genomic_DNA"/>
</dbReference>
<reference evidence="2 3" key="1">
    <citation type="journal article" date="2012" name="J. Bacteriol.">
        <title>Genome sequence of proteorhodopsin-containing sea ice bacterium Glaciecola punicea ACAM 611T.</title>
        <authorList>
            <person name="Qin Q.-L."/>
            <person name="Xie B.-B."/>
            <person name="Shu Y.-L."/>
            <person name="Rong J.-C."/>
            <person name="Zhao D.-L."/>
            <person name="Zhang X.-Y."/>
            <person name="Chen X.-L."/>
            <person name="Zhou B.-C."/>
            <person name="Zhanga Y.-Z."/>
        </authorList>
    </citation>
    <scope>NUCLEOTIDE SEQUENCE [LARGE SCALE GENOMIC DNA]</scope>
    <source>
        <strain evidence="2 3">ACAM 611</strain>
    </source>
</reference>
<evidence type="ECO:0000313" key="3">
    <source>
        <dbReference type="Proteomes" id="UP000053586"/>
    </source>
</evidence>
<proteinExistence type="predicted"/>
<feature type="transmembrane region" description="Helical" evidence="1">
    <location>
        <begin position="31"/>
        <end position="54"/>
    </location>
</feature>
<comment type="caution">
    <text evidence="2">The sequence shown here is derived from an EMBL/GenBank/DDBJ whole genome shotgun (WGS) entry which is preliminary data.</text>
</comment>
<accession>H5TD32</accession>
<sequence>MFIIRLIIGIALIVGGVIAQAAWLGVCFGTVIIGVLLIFIAPGILFFPFTFGLLHGLAIIKGGDSNT</sequence>
<keyword evidence="1" id="KW-0472">Membrane</keyword>
<evidence type="ECO:0000256" key="1">
    <source>
        <dbReference type="SAM" id="Phobius"/>
    </source>
</evidence>
<gene>
    <name evidence="2" type="ORF">GPUN_2094</name>
</gene>
<protein>
    <submittedName>
        <fullName evidence="2">Uncharacterized protein</fullName>
    </submittedName>
</protein>
<dbReference type="Proteomes" id="UP000053586">
    <property type="component" value="Unassembled WGS sequence"/>
</dbReference>
<organism evidence="2 3">
    <name type="scientific">Glaciecola punicea ACAM 611</name>
    <dbReference type="NCBI Taxonomy" id="1121923"/>
    <lineage>
        <taxon>Bacteria</taxon>
        <taxon>Pseudomonadati</taxon>
        <taxon>Pseudomonadota</taxon>
        <taxon>Gammaproteobacteria</taxon>
        <taxon>Alteromonadales</taxon>
        <taxon>Alteromonadaceae</taxon>
        <taxon>Glaciecola</taxon>
    </lineage>
</organism>
<dbReference type="AlphaFoldDB" id="H5TD32"/>
<reference evidence="2 3" key="2">
    <citation type="journal article" date="2017" name="Antonie Van Leeuwenhoek">
        <title>Rhizobium rhizosphaerae sp. nov., a novel species isolated from rice rhizosphere.</title>
        <authorList>
            <person name="Zhao J.J."/>
            <person name="Zhang J."/>
            <person name="Zhang R.J."/>
            <person name="Zhang C.W."/>
            <person name="Yin H.Q."/>
            <person name="Zhang X.X."/>
        </authorList>
    </citation>
    <scope>NUCLEOTIDE SEQUENCE [LARGE SCALE GENOMIC DNA]</scope>
    <source>
        <strain evidence="2 3">ACAM 611</strain>
    </source>
</reference>
<evidence type="ECO:0000313" key="2">
    <source>
        <dbReference type="EMBL" id="GAB56209.1"/>
    </source>
</evidence>
<keyword evidence="1" id="KW-1133">Transmembrane helix</keyword>
<keyword evidence="1" id="KW-0812">Transmembrane</keyword>